<gene>
    <name evidence="2" type="ORF">AX774_g433</name>
</gene>
<dbReference type="PANTHER" id="PTHR13390">
    <property type="entry name" value="LIPASE"/>
    <property type="match status" value="1"/>
</dbReference>
<dbReference type="PANTHER" id="PTHR13390:SF0">
    <property type="entry name" value="LIPID DROPLET-ASSOCIATED HYDROLASE"/>
    <property type="match status" value="1"/>
</dbReference>
<dbReference type="GO" id="GO:0016298">
    <property type="term" value="F:lipase activity"/>
    <property type="evidence" value="ECO:0007669"/>
    <property type="project" value="InterPro"/>
</dbReference>
<dbReference type="InterPro" id="IPR019363">
    <property type="entry name" value="LDAH"/>
</dbReference>
<keyword evidence="3" id="KW-1185">Reference proteome</keyword>
<sequence>MARPQTVKNCASMAIEEMNVIKDLDTETYTKHKDKFIMYFGTSDSWVPLEHYETIRKYTESSQTHLCEINMTHSFCIALKWI</sequence>
<protein>
    <submittedName>
        <fullName evidence="2">UPF0554 protein C2orf43-like protein</fullName>
    </submittedName>
</protein>
<organism evidence="2 3">
    <name type="scientific">Zancudomyces culisetae</name>
    <name type="common">Gut fungus</name>
    <name type="synonym">Smittium culisetae</name>
    <dbReference type="NCBI Taxonomy" id="1213189"/>
    <lineage>
        <taxon>Eukaryota</taxon>
        <taxon>Fungi</taxon>
        <taxon>Fungi incertae sedis</taxon>
        <taxon>Zoopagomycota</taxon>
        <taxon>Kickxellomycotina</taxon>
        <taxon>Harpellomycetes</taxon>
        <taxon>Harpellales</taxon>
        <taxon>Legeriomycetaceae</taxon>
        <taxon>Zancudomyces</taxon>
    </lineage>
</organism>
<dbReference type="AlphaFoldDB" id="A0A1R1PYI6"/>
<dbReference type="EMBL" id="LSSK01000024">
    <property type="protein sequence ID" value="OMH86014.1"/>
    <property type="molecule type" value="Genomic_DNA"/>
</dbReference>
<dbReference type="Pfam" id="PF10230">
    <property type="entry name" value="LIDHydrolase"/>
    <property type="match status" value="1"/>
</dbReference>
<name>A0A1R1PYI6_ZANCU</name>
<dbReference type="Proteomes" id="UP000188320">
    <property type="component" value="Unassembled WGS sequence"/>
</dbReference>
<dbReference type="OrthoDB" id="448051at2759"/>
<accession>A0A1R1PYI6</accession>
<evidence type="ECO:0000313" key="3">
    <source>
        <dbReference type="Proteomes" id="UP000188320"/>
    </source>
</evidence>
<comment type="caution">
    <text evidence="2">The sequence shown here is derived from an EMBL/GenBank/DDBJ whole genome shotgun (WGS) entry which is preliminary data.</text>
</comment>
<proteinExistence type="predicted"/>
<keyword evidence="1" id="KW-0378">Hydrolase</keyword>
<reference evidence="3" key="1">
    <citation type="submission" date="2017-01" db="EMBL/GenBank/DDBJ databases">
        <authorList>
            <person name="Wang Y."/>
            <person name="White M."/>
            <person name="Kvist S."/>
            <person name="Moncalvo J.-M."/>
        </authorList>
    </citation>
    <scope>NUCLEOTIDE SEQUENCE [LARGE SCALE GENOMIC DNA]</scope>
    <source>
        <strain evidence="3">COL-18-3</strain>
    </source>
</reference>
<dbReference type="GO" id="GO:0005811">
    <property type="term" value="C:lipid droplet"/>
    <property type="evidence" value="ECO:0007669"/>
    <property type="project" value="InterPro"/>
</dbReference>
<evidence type="ECO:0000256" key="1">
    <source>
        <dbReference type="ARBA" id="ARBA00022801"/>
    </source>
</evidence>
<dbReference type="GO" id="GO:0019915">
    <property type="term" value="P:lipid storage"/>
    <property type="evidence" value="ECO:0007669"/>
    <property type="project" value="InterPro"/>
</dbReference>
<evidence type="ECO:0000313" key="2">
    <source>
        <dbReference type="EMBL" id="OMH86014.1"/>
    </source>
</evidence>